<dbReference type="Ensembl" id="ENSORLT00000032649.1">
    <property type="protein sequence ID" value="ENSORLP00000043383.1"/>
    <property type="gene ID" value="ENSORLG00000028757.1"/>
</dbReference>
<sequence length="55" mass="6206">MMVSYLLPFFQTTMSNSDVNRSEKRDDGPERNLSVWNRTCSSPGRILGKLNVSVA</sequence>
<organism evidence="1 2">
    <name type="scientific">Oryzias latipes</name>
    <name type="common">Japanese rice fish</name>
    <name type="synonym">Japanese killifish</name>
    <dbReference type="NCBI Taxonomy" id="8090"/>
    <lineage>
        <taxon>Eukaryota</taxon>
        <taxon>Metazoa</taxon>
        <taxon>Chordata</taxon>
        <taxon>Craniata</taxon>
        <taxon>Vertebrata</taxon>
        <taxon>Euteleostomi</taxon>
        <taxon>Actinopterygii</taxon>
        <taxon>Neopterygii</taxon>
        <taxon>Teleostei</taxon>
        <taxon>Neoteleostei</taxon>
        <taxon>Acanthomorphata</taxon>
        <taxon>Ovalentaria</taxon>
        <taxon>Atherinomorphae</taxon>
        <taxon>Beloniformes</taxon>
        <taxon>Adrianichthyidae</taxon>
        <taxon>Oryziinae</taxon>
        <taxon>Oryzias</taxon>
    </lineage>
</organism>
<evidence type="ECO:0000313" key="2">
    <source>
        <dbReference type="Proteomes" id="UP000001038"/>
    </source>
</evidence>
<evidence type="ECO:0000313" key="1">
    <source>
        <dbReference type="Ensembl" id="ENSORLP00000043383.1"/>
    </source>
</evidence>
<accession>A0A3B3IGX7</accession>
<dbReference type="AlphaFoldDB" id="A0A3B3IGX7"/>
<dbReference type="Bgee" id="ENSORLG00000028757">
    <property type="expression patterns" value="Expressed in mesonephros and 7 other cell types or tissues"/>
</dbReference>
<protein>
    <submittedName>
        <fullName evidence="1">Uncharacterized protein</fullName>
    </submittedName>
</protein>
<reference evidence="1" key="2">
    <citation type="submission" date="2025-08" db="UniProtKB">
        <authorList>
            <consortium name="Ensembl"/>
        </authorList>
    </citation>
    <scope>IDENTIFICATION</scope>
    <source>
        <strain evidence="1">Hd-rR</strain>
    </source>
</reference>
<name>A0A3B3IGX7_ORYLA</name>
<proteinExistence type="predicted"/>
<reference evidence="1 2" key="1">
    <citation type="journal article" date="2007" name="Nature">
        <title>The medaka draft genome and insights into vertebrate genome evolution.</title>
        <authorList>
            <person name="Kasahara M."/>
            <person name="Naruse K."/>
            <person name="Sasaki S."/>
            <person name="Nakatani Y."/>
            <person name="Qu W."/>
            <person name="Ahsan B."/>
            <person name="Yamada T."/>
            <person name="Nagayasu Y."/>
            <person name="Doi K."/>
            <person name="Kasai Y."/>
            <person name="Jindo T."/>
            <person name="Kobayashi D."/>
            <person name="Shimada A."/>
            <person name="Toyoda A."/>
            <person name="Kuroki Y."/>
            <person name="Fujiyama A."/>
            <person name="Sasaki T."/>
            <person name="Shimizu A."/>
            <person name="Asakawa S."/>
            <person name="Shimizu N."/>
            <person name="Hashimoto S."/>
            <person name="Yang J."/>
            <person name="Lee Y."/>
            <person name="Matsushima K."/>
            <person name="Sugano S."/>
            <person name="Sakaizumi M."/>
            <person name="Narita T."/>
            <person name="Ohishi K."/>
            <person name="Haga S."/>
            <person name="Ohta F."/>
            <person name="Nomoto H."/>
            <person name="Nogata K."/>
            <person name="Morishita T."/>
            <person name="Endo T."/>
            <person name="Shin-I T."/>
            <person name="Takeda H."/>
            <person name="Morishita S."/>
            <person name="Kohara Y."/>
        </authorList>
    </citation>
    <scope>NUCLEOTIDE SEQUENCE [LARGE SCALE GENOMIC DNA]</scope>
    <source>
        <strain evidence="1 2">Hd-rR</strain>
    </source>
</reference>
<keyword evidence="2" id="KW-1185">Reference proteome</keyword>
<dbReference type="InParanoid" id="A0A3B3IGX7"/>
<reference evidence="1" key="3">
    <citation type="submission" date="2025-09" db="UniProtKB">
        <authorList>
            <consortium name="Ensembl"/>
        </authorList>
    </citation>
    <scope>IDENTIFICATION</scope>
    <source>
        <strain evidence="1">Hd-rR</strain>
    </source>
</reference>
<dbReference type="Proteomes" id="UP000001038">
    <property type="component" value="Chromosome 2"/>
</dbReference>